<dbReference type="KEGG" id="tpol:Mal48_28640"/>
<name>A0A517QPP5_9PLAN</name>
<protein>
    <submittedName>
        <fullName evidence="1">Uncharacterized protein</fullName>
    </submittedName>
</protein>
<reference evidence="1 2" key="1">
    <citation type="submission" date="2019-02" db="EMBL/GenBank/DDBJ databases">
        <title>Deep-cultivation of Planctomycetes and their phenomic and genomic characterization uncovers novel biology.</title>
        <authorList>
            <person name="Wiegand S."/>
            <person name="Jogler M."/>
            <person name="Boedeker C."/>
            <person name="Pinto D."/>
            <person name="Vollmers J."/>
            <person name="Rivas-Marin E."/>
            <person name="Kohn T."/>
            <person name="Peeters S.H."/>
            <person name="Heuer A."/>
            <person name="Rast P."/>
            <person name="Oberbeckmann S."/>
            <person name="Bunk B."/>
            <person name="Jeske O."/>
            <person name="Meyerdierks A."/>
            <person name="Storesund J.E."/>
            <person name="Kallscheuer N."/>
            <person name="Luecker S."/>
            <person name="Lage O.M."/>
            <person name="Pohl T."/>
            <person name="Merkel B.J."/>
            <person name="Hornburger P."/>
            <person name="Mueller R.-W."/>
            <person name="Bruemmer F."/>
            <person name="Labrenz M."/>
            <person name="Spormann A.M."/>
            <person name="Op den Camp H."/>
            <person name="Overmann J."/>
            <person name="Amann R."/>
            <person name="Jetten M.S.M."/>
            <person name="Mascher T."/>
            <person name="Medema M.H."/>
            <person name="Devos D.P."/>
            <person name="Kaster A.-K."/>
            <person name="Ovreas L."/>
            <person name="Rohde M."/>
            <person name="Galperin M.Y."/>
            <person name="Jogler C."/>
        </authorList>
    </citation>
    <scope>NUCLEOTIDE SEQUENCE [LARGE SCALE GENOMIC DNA]</scope>
    <source>
        <strain evidence="1 2">Mal48</strain>
    </source>
</reference>
<dbReference type="EMBL" id="CP036267">
    <property type="protein sequence ID" value="QDT33610.1"/>
    <property type="molecule type" value="Genomic_DNA"/>
</dbReference>
<gene>
    <name evidence="1" type="ORF">Mal48_28640</name>
</gene>
<keyword evidence="2" id="KW-1185">Reference proteome</keyword>
<organism evidence="1 2">
    <name type="scientific">Thalassoglobus polymorphus</name>
    <dbReference type="NCBI Taxonomy" id="2527994"/>
    <lineage>
        <taxon>Bacteria</taxon>
        <taxon>Pseudomonadati</taxon>
        <taxon>Planctomycetota</taxon>
        <taxon>Planctomycetia</taxon>
        <taxon>Planctomycetales</taxon>
        <taxon>Planctomycetaceae</taxon>
        <taxon>Thalassoglobus</taxon>
    </lineage>
</organism>
<accession>A0A517QPP5</accession>
<sequence length="81" mass="9103">MEGSLVPLNALQQVARARWFNEIFHKTGTIVLTGQICQLVSSLWETRPKDLLKFDCMWGINPLGFGFTFTNTESSDHANSS</sequence>
<dbReference type="AlphaFoldDB" id="A0A517QPP5"/>
<proteinExistence type="predicted"/>
<evidence type="ECO:0000313" key="2">
    <source>
        <dbReference type="Proteomes" id="UP000315724"/>
    </source>
</evidence>
<evidence type="ECO:0000313" key="1">
    <source>
        <dbReference type="EMBL" id="QDT33610.1"/>
    </source>
</evidence>
<dbReference type="Proteomes" id="UP000315724">
    <property type="component" value="Chromosome"/>
</dbReference>